<evidence type="ECO:0000313" key="2">
    <source>
        <dbReference type="Proteomes" id="UP000054498"/>
    </source>
</evidence>
<accession>A0A0D2LF00</accession>
<organism evidence="1 2">
    <name type="scientific">Monoraphidium neglectum</name>
    <dbReference type="NCBI Taxonomy" id="145388"/>
    <lineage>
        <taxon>Eukaryota</taxon>
        <taxon>Viridiplantae</taxon>
        <taxon>Chlorophyta</taxon>
        <taxon>core chlorophytes</taxon>
        <taxon>Chlorophyceae</taxon>
        <taxon>CS clade</taxon>
        <taxon>Sphaeropleales</taxon>
        <taxon>Selenastraceae</taxon>
        <taxon>Monoraphidium</taxon>
    </lineage>
</organism>
<proteinExistence type="predicted"/>
<sequence length="84" mass="8919">MNDVHCRRGLDATVTTVPAAAYSNLRFKALNTRLPAAERRERQAALLRDIGAATACMARSLGPSHLLVLGAQRYASQLGATVAA</sequence>
<dbReference type="RefSeq" id="XP_013904263.1">
    <property type="nucleotide sequence ID" value="XM_014048809.1"/>
</dbReference>
<gene>
    <name evidence="1" type="ORF">MNEG_2710</name>
</gene>
<keyword evidence="2" id="KW-1185">Reference proteome</keyword>
<dbReference type="Proteomes" id="UP000054498">
    <property type="component" value="Unassembled WGS sequence"/>
</dbReference>
<dbReference type="AlphaFoldDB" id="A0A0D2LF00"/>
<dbReference type="GeneID" id="25735588"/>
<dbReference type="KEGG" id="mng:MNEG_2710"/>
<evidence type="ECO:0000313" key="1">
    <source>
        <dbReference type="EMBL" id="KIZ05244.1"/>
    </source>
</evidence>
<reference evidence="1 2" key="1">
    <citation type="journal article" date="2013" name="BMC Genomics">
        <title>Reconstruction of the lipid metabolism for the microalga Monoraphidium neglectum from its genome sequence reveals characteristics suitable for biofuel production.</title>
        <authorList>
            <person name="Bogen C."/>
            <person name="Al-Dilaimi A."/>
            <person name="Albersmeier A."/>
            <person name="Wichmann J."/>
            <person name="Grundmann M."/>
            <person name="Rupp O."/>
            <person name="Lauersen K.J."/>
            <person name="Blifernez-Klassen O."/>
            <person name="Kalinowski J."/>
            <person name="Goesmann A."/>
            <person name="Mussgnug J.H."/>
            <person name="Kruse O."/>
        </authorList>
    </citation>
    <scope>NUCLEOTIDE SEQUENCE [LARGE SCALE GENOMIC DNA]</scope>
    <source>
        <strain evidence="1 2">SAG 48.87</strain>
    </source>
</reference>
<protein>
    <submittedName>
        <fullName evidence="1">Uncharacterized protein</fullName>
    </submittedName>
</protein>
<dbReference type="EMBL" id="KK100535">
    <property type="protein sequence ID" value="KIZ05244.1"/>
    <property type="molecule type" value="Genomic_DNA"/>
</dbReference>
<name>A0A0D2LF00_9CHLO</name>